<dbReference type="GO" id="GO:0051539">
    <property type="term" value="F:4 iron, 4 sulfur cluster binding"/>
    <property type="evidence" value="ECO:0007669"/>
    <property type="project" value="UniProtKB-KW"/>
</dbReference>
<organism evidence="10 11">
    <name type="scientific">Eisenbergiella tayi</name>
    <dbReference type="NCBI Taxonomy" id="1432052"/>
    <lineage>
        <taxon>Bacteria</taxon>
        <taxon>Bacillati</taxon>
        <taxon>Bacillota</taxon>
        <taxon>Clostridia</taxon>
        <taxon>Lachnospirales</taxon>
        <taxon>Lachnospiraceae</taxon>
        <taxon>Eisenbergiella</taxon>
    </lineage>
</organism>
<comment type="similarity">
    <text evidence="2">Belongs to the organic radical-activating enzymes family.</text>
</comment>
<evidence type="ECO:0000313" key="10">
    <source>
        <dbReference type="EMBL" id="ODM02857.1"/>
    </source>
</evidence>
<dbReference type="InterPro" id="IPR012839">
    <property type="entry name" value="Organic_radical_activase"/>
</dbReference>
<dbReference type="SFLD" id="SFLDS00029">
    <property type="entry name" value="Radical_SAM"/>
    <property type="match status" value="1"/>
</dbReference>
<accession>A0A1E3A302</accession>
<evidence type="ECO:0000259" key="9">
    <source>
        <dbReference type="PROSITE" id="PS51918"/>
    </source>
</evidence>
<dbReference type="PATRIC" id="fig|1432052.3.peg.6732"/>
<dbReference type="PROSITE" id="PS01087">
    <property type="entry name" value="RADICAL_ACTIVATING"/>
    <property type="match status" value="1"/>
</dbReference>
<keyword evidence="3" id="KW-0004">4Fe-4S</keyword>
<dbReference type="PIRSF" id="PIRSF000371">
    <property type="entry name" value="PFL_act_enz"/>
    <property type="match status" value="1"/>
</dbReference>
<dbReference type="GO" id="GO:0046872">
    <property type="term" value="F:metal ion binding"/>
    <property type="evidence" value="ECO:0007669"/>
    <property type="project" value="UniProtKB-KW"/>
</dbReference>
<comment type="cofactor">
    <cofactor evidence="1">
        <name>[4Fe-4S] cluster</name>
        <dbReference type="ChEBI" id="CHEBI:49883"/>
    </cofactor>
</comment>
<feature type="domain" description="Radical SAM core" evidence="9">
    <location>
        <begin position="27"/>
        <end position="261"/>
    </location>
</feature>
<evidence type="ECO:0000256" key="8">
    <source>
        <dbReference type="ARBA" id="ARBA00023014"/>
    </source>
</evidence>
<evidence type="ECO:0000313" key="11">
    <source>
        <dbReference type="Proteomes" id="UP000095003"/>
    </source>
</evidence>
<dbReference type="InterPro" id="IPR034457">
    <property type="entry name" value="Organic_radical-activating"/>
</dbReference>
<name>A0A1E3A302_9FIRM</name>
<dbReference type="SUPFAM" id="SSF102114">
    <property type="entry name" value="Radical SAM enzymes"/>
    <property type="match status" value="1"/>
</dbReference>
<evidence type="ECO:0000256" key="6">
    <source>
        <dbReference type="ARBA" id="ARBA00023002"/>
    </source>
</evidence>
<gene>
    <name evidence="10" type="primary">hpdA_4</name>
    <name evidence="10" type="ORF">BEH84_06088</name>
</gene>
<evidence type="ECO:0000256" key="2">
    <source>
        <dbReference type="ARBA" id="ARBA00009777"/>
    </source>
</evidence>
<evidence type="ECO:0000256" key="1">
    <source>
        <dbReference type="ARBA" id="ARBA00001966"/>
    </source>
</evidence>
<dbReference type="NCBIfam" id="TIGR02494">
    <property type="entry name" value="PFLE_PFLC"/>
    <property type="match status" value="1"/>
</dbReference>
<evidence type="ECO:0000256" key="3">
    <source>
        <dbReference type="ARBA" id="ARBA00022485"/>
    </source>
</evidence>
<dbReference type="GO" id="GO:0016491">
    <property type="term" value="F:oxidoreductase activity"/>
    <property type="evidence" value="ECO:0007669"/>
    <property type="project" value="UniProtKB-KW"/>
</dbReference>
<comment type="caution">
    <text evidence="10">The sequence shown here is derived from an EMBL/GenBank/DDBJ whole genome shotgun (WGS) entry which is preliminary data.</text>
</comment>
<keyword evidence="7" id="KW-0408">Iron</keyword>
<dbReference type="AlphaFoldDB" id="A0A1E3A302"/>
<evidence type="ECO:0000256" key="5">
    <source>
        <dbReference type="ARBA" id="ARBA00022723"/>
    </source>
</evidence>
<proteinExistence type="inferred from homology"/>
<sequence length="271" mass="30560">MAGREESEMDYLDTTGRIFDIQRYSIHDGRGIRTIVFLKGCVLRCRWCCNPESQEYGIQTMMVQGKPKIIGEDVTVRTVMETVVKDRPYYRRSGGGLTLSGGESLCQADFAAALLRAAKEAGINTAMESMACAPMETIDKLLPWLDQYLMDIKHMDSGKHKEFTGKGNELMLENARKIAESGKTELVIRVPVIPTFNDTEKEIEEIARFSDTLPGVKRIHLLPYHRLGQDKYEGLGREYLMKDILPPANEHMESLKRAVERVSSLDCHIGG</sequence>
<dbReference type="PANTHER" id="PTHR30352">
    <property type="entry name" value="PYRUVATE FORMATE-LYASE-ACTIVATING ENZYME"/>
    <property type="match status" value="1"/>
</dbReference>
<protein>
    <submittedName>
        <fullName evidence="10">4-hydroxyphenylacetate decarboxylase activating enzyme</fullName>
        <ecNumber evidence="10">1.97.1.-</ecNumber>
    </submittedName>
</protein>
<keyword evidence="8" id="KW-0411">Iron-sulfur</keyword>
<dbReference type="InterPro" id="IPR013785">
    <property type="entry name" value="Aldolase_TIM"/>
</dbReference>
<dbReference type="InterPro" id="IPR058240">
    <property type="entry name" value="rSAM_sf"/>
</dbReference>
<dbReference type="Gene3D" id="3.20.20.70">
    <property type="entry name" value="Aldolase class I"/>
    <property type="match status" value="1"/>
</dbReference>
<keyword evidence="5" id="KW-0479">Metal-binding</keyword>
<dbReference type="EC" id="1.97.1.-" evidence="10"/>
<dbReference type="PROSITE" id="PS51918">
    <property type="entry name" value="RADICAL_SAM"/>
    <property type="match status" value="1"/>
</dbReference>
<dbReference type="Pfam" id="PF04055">
    <property type="entry name" value="Radical_SAM"/>
    <property type="match status" value="1"/>
</dbReference>
<dbReference type="PANTHER" id="PTHR30352:SF4">
    <property type="entry name" value="PYRUVATE FORMATE-LYASE 2-ACTIVATING ENZYME"/>
    <property type="match status" value="1"/>
</dbReference>
<keyword evidence="4" id="KW-0949">S-adenosyl-L-methionine</keyword>
<dbReference type="Proteomes" id="UP000095003">
    <property type="component" value="Unassembled WGS sequence"/>
</dbReference>
<dbReference type="SFLD" id="SFLDG01066">
    <property type="entry name" value="organic_radical-activating_enz"/>
    <property type="match status" value="1"/>
</dbReference>
<keyword evidence="6 10" id="KW-0560">Oxidoreductase</keyword>
<dbReference type="InterPro" id="IPR001989">
    <property type="entry name" value="Radical_activat_CS"/>
</dbReference>
<dbReference type="EMBL" id="MCGI01000008">
    <property type="protein sequence ID" value="ODM02857.1"/>
    <property type="molecule type" value="Genomic_DNA"/>
</dbReference>
<dbReference type="InterPro" id="IPR007197">
    <property type="entry name" value="rSAM"/>
</dbReference>
<reference evidence="10 11" key="1">
    <citation type="submission" date="2016-07" db="EMBL/GenBank/DDBJ databases">
        <title>Characterization of isolates of Eisenbergiella tayi derived from blood cultures, using whole genome sequencing.</title>
        <authorList>
            <person name="Burdz T."/>
            <person name="Wiebe D."/>
            <person name="Huynh C."/>
            <person name="Bernard K."/>
        </authorList>
    </citation>
    <scope>NUCLEOTIDE SEQUENCE [LARGE SCALE GENOMIC DNA]</scope>
    <source>
        <strain evidence="10 11">NML 120489</strain>
    </source>
</reference>
<evidence type="ECO:0000256" key="7">
    <source>
        <dbReference type="ARBA" id="ARBA00023004"/>
    </source>
</evidence>
<evidence type="ECO:0000256" key="4">
    <source>
        <dbReference type="ARBA" id="ARBA00022691"/>
    </source>
</evidence>